<dbReference type="RefSeq" id="WP_211864140.1">
    <property type="nucleotide sequence ID" value="NZ_JAAEDM010000086.1"/>
</dbReference>
<evidence type="ECO:0000313" key="4">
    <source>
        <dbReference type="Proteomes" id="UP001138751"/>
    </source>
</evidence>
<dbReference type="Pfam" id="PF11162">
    <property type="entry name" value="DUF2946"/>
    <property type="match status" value="1"/>
</dbReference>
<accession>A0A9X9X2V9</accession>
<comment type="caution">
    <text evidence="3">The sequence shown here is derived from an EMBL/GenBank/DDBJ whole genome shotgun (WGS) entry which is preliminary data.</text>
</comment>
<keyword evidence="4" id="KW-1185">Reference proteome</keyword>
<evidence type="ECO:0000313" key="3">
    <source>
        <dbReference type="EMBL" id="MBR0673738.1"/>
    </source>
</evidence>
<keyword evidence="2" id="KW-0732">Signal</keyword>
<feature type="region of interest" description="Disordered" evidence="1">
    <location>
        <begin position="99"/>
        <end position="125"/>
    </location>
</feature>
<organism evidence="3 4">
    <name type="scientific">Neoroseomonas soli</name>
    <dbReference type="NCBI Taxonomy" id="1081025"/>
    <lineage>
        <taxon>Bacteria</taxon>
        <taxon>Pseudomonadati</taxon>
        <taxon>Pseudomonadota</taxon>
        <taxon>Alphaproteobacteria</taxon>
        <taxon>Acetobacterales</taxon>
        <taxon>Acetobacteraceae</taxon>
        <taxon>Neoroseomonas</taxon>
    </lineage>
</organism>
<evidence type="ECO:0000256" key="1">
    <source>
        <dbReference type="SAM" id="MobiDB-lite"/>
    </source>
</evidence>
<sequence length="125" mass="12835">MFRRLRPVARLIAAVLLLQVVLAPAHCLAMATVPAALETVLCSPDGMRTIHLGPDGQEMSGHAPDEGFCPGCHGLPQVVLPEPLAVALPVMTVATGPAWHPAAPEALPPPARGPPSGPRAPPAFG</sequence>
<evidence type="ECO:0000256" key="2">
    <source>
        <dbReference type="SAM" id="SignalP"/>
    </source>
</evidence>
<reference evidence="3" key="2">
    <citation type="journal article" date="2021" name="Syst. Appl. Microbiol.">
        <title>Roseomonas hellenica sp. nov., isolated from roots of wild-growing Alkanna tinctoria.</title>
        <authorList>
            <person name="Rat A."/>
            <person name="Naranjo H.D."/>
            <person name="Lebbe L."/>
            <person name="Cnockaert M."/>
            <person name="Krigas N."/>
            <person name="Grigoriadou K."/>
            <person name="Maloupa E."/>
            <person name="Willems A."/>
        </authorList>
    </citation>
    <scope>NUCLEOTIDE SEQUENCE</scope>
    <source>
        <strain evidence="3">LMG 31231</strain>
    </source>
</reference>
<proteinExistence type="predicted"/>
<dbReference type="EMBL" id="JAAEDM010000086">
    <property type="protein sequence ID" value="MBR0673738.1"/>
    <property type="molecule type" value="Genomic_DNA"/>
</dbReference>
<reference evidence="3" key="1">
    <citation type="submission" date="2020-01" db="EMBL/GenBank/DDBJ databases">
        <authorList>
            <person name="Rat A."/>
        </authorList>
    </citation>
    <scope>NUCLEOTIDE SEQUENCE</scope>
    <source>
        <strain evidence="3">LMG 31231</strain>
    </source>
</reference>
<name>A0A9X9X2V9_9PROT</name>
<feature type="chain" id="PRO_5040791776" evidence="2">
    <location>
        <begin position="32"/>
        <end position="125"/>
    </location>
</feature>
<feature type="signal peptide" evidence="2">
    <location>
        <begin position="1"/>
        <end position="31"/>
    </location>
</feature>
<feature type="compositionally biased region" description="Pro residues" evidence="1">
    <location>
        <begin position="106"/>
        <end position="125"/>
    </location>
</feature>
<dbReference type="InterPro" id="IPR021333">
    <property type="entry name" value="DUF2946"/>
</dbReference>
<dbReference type="Proteomes" id="UP001138751">
    <property type="component" value="Unassembled WGS sequence"/>
</dbReference>
<protein>
    <submittedName>
        <fullName evidence="3">DUF2946 domain-containing protein</fullName>
    </submittedName>
</protein>
<dbReference type="AlphaFoldDB" id="A0A9X9X2V9"/>
<gene>
    <name evidence="3" type="ORF">GXW76_21370</name>
</gene>